<accession>A0A4U7JJP0</accession>
<gene>
    <name evidence="1" type="ORF">EHE19_007790</name>
</gene>
<dbReference type="GO" id="GO:0003700">
    <property type="term" value="F:DNA-binding transcription factor activity"/>
    <property type="evidence" value="ECO:0007669"/>
    <property type="project" value="InterPro"/>
</dbReference>
<dbReference type="OrthoDB" id="9795666at2"/>
<dbReference type="Gene3D" id="1.10.1740.10">
    <property type="match status" value="1"/>
</dbReference>
<organism evidence="1 2">
    <name type="scientific">Ruminiclostridium herbifermentans</name>
    <dbReference type="NCBI Taxonomy" id="2488810"/>
    <lineage>
        <taxon>Bacteria</taxon>
        <taxon>Bacillati</taxon>
        <taxon>Bacillota</taxon>
        <taxon>Clostridia</taxon>
        <taxon>Eubacteriales</taxon>
        <taxon>Oscillospiraceae</taxon>
        <taxon>Ruminiclostridium</taxon>
    </lineage>
</organism>
<protein>
    <recommendedName>
        <fullName evidence="3">RNA polymerase sigma-70 region 2 domain-containing protein</fullName>
    </recommendedName>
</protein>
<dbReference type="SUPFAM" id="SSF88946">
    <property type="entry name" value="Sigma2 domain of RNA polymerase sigma factors"/>
    <property type="match status" value="1"/>
</dbReference>
<dbReference type="EMBL" id="CP061336">
    <property type="protein sequence ID" value="QNU68297.1"/>
    <property type="molecule type" value="Genomic_DNA"/>
</dbReference>
<name>A0A4U7JJP0_9FIRM</name>
<reference evidence="1 2" key="1">
    <citation type="submission" date="2020-09" db="EMBL/GenBank/DDBJ databases">
        <title>Characterization and genome sequencing of Ruminiclostridium sp. nov. MA18.</title>
        <authorList>
            <person name="Rettenmaier R."/>
            <person name="Kowollik M.-L."/>
            <person name="Liebl W."/>
            <person name="Zverlov V."/>
        </authorList>
    </citation>
    <scope>NUCLEOTIDE SEQUENCE [LARGE SCALE GENOMIC DNA]</scope>
    <source>
        <strain evidence="1 2">MA18</strain>
    </source>
</reference>
<evidence type="ECO:0000313" key="1">
    <source>
        <dbReference type="EMBL" id="QNU68297.1"/>
    </source>
</evidence>
<evidence type="ECO:0008006" key="3">
    <source>
        <dbReference type="Google" id="ProtNLM"/>
    </source>
</evidence>
<sequence>MEHTEIIMKCQQNDTHAFAELYKLYGQKAFRTAFFIAGNKQIAEDIVQEAFTQCFCKLIA</sequence>
<dbReference type="KEGG" id="rher:EHE19_007790"/>
<keyword evidence="2" id="KW-1185">Reference proteome</keyword>
<proteinExistence type="predicted"/>
<dbReference type="Proteomes" id="UP000306409">
    <property type="component" value="Chromosome"/>
</dbReference>
<evidence type="ECO:0000313" key="2">
    <source>
        <dbReference type="Proteomes" id="UP000306409"/>
    </source>
</evidence>
<dbReference type="AlphaFoldDB" id="A0A4U7JJP0"/>
<dbReference type="InterPro" id="IPR013325">
    <property type="entry name" value="RNA_pol_sigma_r2"/>
</dbReference>
<dbReference type="GO" id="GO:0006352">
    <property type="term" value="P:DNA-templated transcription initiation"/>
    <property type="evidence" value="ECO:0007669"/>
    <property type="project" value="InterPro"/>
</dbReference>
<dbReference type="RefSeq" id="WP_137696475.1">
    <property type="nucleotide sequence ID" value="NZ_CP061336.1"/>
</dbReference>